<comment type="caution">
    <text evidence="9">The sequence shown here is derived from an EMBL/GenBank/DDBJ whole genome shotgun (WGS) entry which is preliminary data.</text>
</comment>
<feature type="transmembrane region" description="Helical" evidence="7">
    <location>
        <begin position="387"/>
        <end position="411"/>
    </location>
</feature>
<evidence type="ECO:0000256" key="6">
    <source>
        <dbReference type="ARBA" id="ARBA00023136"/>
    </source>
</evidence>
<reference evidence="9" key="1">
    <citation type="journal article" date="2015" name="Genom Data">
        <title>Draft genome sequences of Phytophthora kernoviae and Phytophthora ramorum lineage EU2 from Scotland.</title>
        <authorList>
            <person name="Sambles C."/>
            <person name="Schlenzig A."/>
            <person name="O'Neill P."/>
            <person name="Grant M."/>
            <person name="Studholme D.J."/>
        </authorList>
    </citation>
    <scope>NUCLEOTIDE SEQUENCE</scope>
    <source>
        <strain evidence="9">00238/432</strain>
    </source>
</reference>
<dbReference type="GO" id="GO:0055085">
    <property type="term" value="P:transmembrane transport"/>
    <property type="evidence" value="ECO:0007669"/>
    <property type="project" value="InterPro"/>
</dbReference>
<keyword evidence="3" id="KW-1003">Cell membrane</keyword>
<evidence type="ECO:0000256" key="2">
    <source>
        <dbReference type="ARBA" id="ARBA00022448"/>
    </source>
</evidence>
<proteinExistence type="predicted"/>
<dbReference type="SUPFAM" id="SSF161098">
    <property type="entry name" value="MetI-like"/>
    <property type="match status" value="2"/>
</dbReference>
<evidence type="ECO:0000256" key="1">
    <source>
        <dbReference type="ARBA" id="ARBA00004651"/>
    </source>
</evidence>
<reference evidence="9" key="2">
    <citation type="submission" date="2020-02" db="EMBL/GenBank/DDBJ databases">
        <authorList>
            <person name="Studholme D.J."/>
        </authorList>
    </citation>
    <scope>NUCLEOTIDE SEQUENCE</scope>
    <source>
        <strain evidence="9">00238/432</strain>
    </source>
</reference>
<dbReference type="PANTHER" id="PTHR43744:SF9">
    <property type="entry name" value="POLYGALACTURONAN_RHAMNOGALACTURONAN TRANSPORT SYSTEM PERMEASE PROTEIN YTCP"/>
    <property type="match status" value="1"/>
</dbReference>
<keyword evidence="6 7" id="KW-0472">Membrane</keyword>
<feature type="transmembrane region" description="Helical" evidence="7">
    <location>
        <begin position="56"/>
        <end position="85"/>
    </location>
</feature>
<feature type="transmembrane region" description="Helical" evidence="7">
    <location>
        <begin position="154"/>
        <end position="172"/>
    </location>
</feature>
<dbReference type="EMBL" id="AOFI03000010">
    <property type="protein sequence ID" value="KAF4324985.1"/>
    <property type="molecule type" value="Genomic_DNA"/>
</dbReference>
<dbReference type="Proteomes" id="UP000702964">
    <property type="component" value="Unassembled WGS sequence"/>
</dbReference>
<keyword evidence="4 7" id="KW-0812">Transmembrane</keyword>
<protein>
    <recommendedName>
        <fullName evidence="8">ABC transmembrane type-1 domain-containing protein</fullName>
    </recommendedName>
</protein>
<comment type="subcellular location">
    <subcellularLocation>
        <location evidence="1">Cell membrane</location>
        <topology evidence="1">Multi-pass membrane protein</topology>
    </subcellularLocation>
</comment>
<dbReference type="InterPro" id="IPR000515">
    <property type="entry name" value="MetI-like"/>
</dbReference>
<dbReference type="PANTHER" id="PTHR43744">
    <property type="entry name" value="ABC TRANSPORTER PERMEASE PROTEIN MG189-RELATED-RELATED"/>
    <property type="match status" value="1"/>
</dbReference>
<feature type="transmembrane region" description="Helical" evidence="7">
    <location>
        <begin position="262"/>
        <end position="286"/>
    </location>
</feature>
<feature type="transmembrane region" description="Helical" evidence="7">
    <location>
        <begin position="192"/>
        <end position="215"/>
    </location>
</feature>
<feature type="domain" description="ABC transmembrane type-1" evidence="8">
    <location>
        <begin position="57"/>
        <end position="285"/>
    </location>
</feature>
<evidence type="ECO:0000256" key="7">
    <source>
        <dbReference type="SAM" id="Phobius"/>
    </source>
</evidence>
<evidence type="ECO:0000256" key="4">
    <source>
        <dbReference type="ARBA" id="ARBA00022692"/>
    </source>
</evidence>
<name>A0A8J4SI38_9STRA</name>
<sequence length="540" mass="60042">MLLPSVLLTLLFAYVPMGGIIIAFQDFKPWLGFTGSKWVGWDNFRFMFEYPDSVQVIWNTVLIAAMKIVAGLVAPVVFAILLNEVRNSTFKRFSQTLVYLPHFLSWVVLGGILLDMLSPEGGLINQVLAAVGVEPIFFLGDGDWFRVTVVISDVWKEFGFGTIVFLAALAGINPALYEASEVDGATRLKQTLHITLPALVPMIIVVGTLSLGNILNAGFDQIFNLYNPLVYDKGDIIDTFVYRMGGIKVYHKTTGYRIFNGFNLFFIAAVSLLCVLPLVHILAVSFSGKAAASANLVTLWPIDFTVDAYTKTFGNSNFLSALWISVQRTVFGTLLSMVLVTLTAYPLSKESLNFKGRSLYAWFFIFTMLFSGGLIPSYILIQKLGLINTLWALILPGAVAVWNLILMMNFFRNVPKELEEAAFIDGANHITTLFRIYLPVSMPAIATISLFTMVGQWNSWFDGLIYMNDAAKYPLATLMQTIIVQQDFSNMNVDATQLQNMSQRTVNAAQIFIGALPILLVYPFLQRFFVKGIVLGAVKE</sequence>
<evidence type="ECO:0000259" key="8">
    <source>
        <dbReference type="PROSITE" id="PS50928"/>
    </source>
</evidence>
<feature type="transmembrane region" description="Helical" evidence="7">
    <location>
        <begin position="329"/>
        <end position="347"/>
    </location>
</feature>
<accession>A0A8J4SI38</accession>
<dbReference type="InterPro" id="IPR035906">
    <property type="entry name" value="MetI-like_sf"/>
</dbReference>
<evidence type="ECO:0000313" key="10">
    <source>
        <dbReference type="Proteomes" id="UP000702964"/>
    </source>
</evidence>
<keyword evidence="5 7" id="KW-1133">Transmembrane helix</keyword>
<dbReference type="AlphaFoldDB" id="A0A8J4SI38"/>
<gene>
    <name evidence="9" type="ORF">G195_001678</name>
</gene>
<feature type="transmembrane region" description="Helical" evidence="7">
    <location>
        <begin position="508"/>
        <end position="525"/>
    </location>
</feature>
<evidence type="ECO:0000256" key="5">
    <source>
        <dbReference type="ARBA" id="ARBA00022989"/>
    </source>
</evidence>
<organism evidence="9 10">
    <name type="scientific">Phytophthora kernoviae 00238/432</name>
    <dbReference type="NCBI Taxonomy" id="1284355"/>
    <lineage>
        <taxon>Eukaryota</taxon>
        <taxon>Sar</taxon>
        <taxon>Stramenopiles</taxon>
        <taxon>Oomycota</taxon>
        <taxon>Peronosporomycetes</taxon>
        <taxon>Peronosporales</taxon>
        <taxon>Peronosporaceae</taxon>
        <taxon>Phytophthora</taxon>
    </lineage>
</organism>
<feature type="transmembrane region" description="Helical" evidence="7">
    <location>
        <begin position="97"/>
        <end position="117"/>
    </location>
</feature>
<dbReference type="Pfam" id="PF00528">
    <property type="entry name" value="BPD_transp_1"/>
    <property type="match status" value="2"/>
</dbReference>
<dbReference type="CDD" id="cd06261">
    <property type="entry name" value="TM_PBP2"/>
    <property type="match status" value="2"/>
</dbReference>
<dbReference type="PROSITE" id="PS50928">
    <property type="entry name" value="ABC_TM1"/>
    <property type="match status" value="2"/>
</dbReference>
<keyword evidence="2" id="KW-0813">Transport</keyword>
<evidence type="ECO:0000256" key="3">
    <source>
        <dbReference type="ARBA" id="ARBA00022475"/>
    </source>
</evidence>
<feature type="transmembrane region" description="Helical" evidence="7">
    <location>
        <begin position="359"/>
        <end position="381"/>
    </location>
</feature>
<feature type="transmembrane region" description="Helical" evidence="7">
    <location>
        <begin position="432"/>
        <end position="454"/>
    </location>
</feature>
<feature type="transmembrane region" description="Helical" evidence="7">
    <location>
        <begin position="123"/>
        <end position="142"/>
    </location>
</feature>
<dbReference type="GO" id="GO:0005886">
    <property type="term" value="C:plasma membrane"/>
    <property type="evidence" value="ECO:0007669"/>
    <property type="project" value="UniProtKB-SubCell"/>
</dbReference>
<evidence type="ECO:0000313" key="9">
    <source>
        <dbReference type="EMBL" id="KAF4324985.1"/>
    </source>
</evidence>
<feature type="domain" description="ABC transmembrane type-1" evidence="8">
    <location>
        <begin position="322"/>
        <end position="522"/>
    </location>
</feature>
<dbReference type="Gene3D" id="1.10.3720.10">
    <property type="entry name" value="MetI-like"/>
    <property type="match status" value="2"/>
</dbReference>